<dbReference type="GO" id="GO:0006513">
    <property type="term" value="P:protein monoubiquitination"/>
    <property type="evidence" value="ECO:0007669"/>
    <property type="project" value="InterPro"/>
</dbReference>
<feature type="coiled-coil region" evidence="5">
    <location>
        <begin position="67"/>
        <end position="94"/>
    </location>
</feature>
<dbReference type="PROSITE" id="PS00518">
    <property type="entry name" value="ZF_RING_1"/>
    <property type="match status" value="1"/>
</dbReference>
<gene>
    <name evidence="8" type="ORF">ARMOST_17380</name>
</gene>
<dbReference type="PROSITE" id="PS50089">
    <property type="entry name" value="ZF_RING_2"/>
    <property type="match status" value="1"/>
</dbReference>
<evidence type="ECO:0000313" key="8">
    <source>
        <dbReference type="EMBL" id="SJL13929.1"/>
    </source>
</evidence>
<proteinExistence type="predicted"/>
<accession>A0A284RYT4</accession>
<evidence type="ECO:0000256" key="5">
    <source>
        <dbReference type="SAM" id="Coils"/>
    </source>
</evidence>
<sequence length="259" mass="29470">MENNTPAPSQSTEGPSKKRRVLPSADVVEISSDEDEKPLRKKRDKIFELEHLVIKMKEDNYQAKKAQRITEKKLAQYEEELVCLRLESDRLTMKPSQLNDNTTCEICATYMWSPYLLPECGHTFCQTCIRDWFATTKRGYSLENPEYHPTDLIEIPEDLLETMLNYAFDRDELATLSSKIAALGGGPVYSCPICRRAVENPPVEIYAMKSIVRVVAAAQGESSPSKAVPRRNLSRRNPVQGEHSWVDFFPARKSNANLV</sequence>
<dbReference type="PANTHER" id="PTHR14134">
    <property type="entry name" value="E3 UBIQUITIN-PROTEIN LIGASE RAD18"/>
    <property type="match status" value="1"/>
</dbReference>
<dbReference type="InterPro" id="IPR027370">
    <property type="entry name" value="Znf-RING_euk"/>
</dbReference>
<evidence type="ECO:0000256" key="6">
    <source>
        <dbReference type="SAM" id="MobiDB-lite"/>
    </source>
</evidence>
<dbReference type="SUPFAM" id="SSF57850">
    <property type="entry name" value="RING/U-box"/>
    <property type="match status" value="1"/>
</dbReference>
<feature type="compositionally biased region" description="Polar residues" evidence="6">
    <location>
        <begin position="1"/>
        <end position="14"/>
    </location>
</feature>
<keyword evidence="3" id="KW-0862">Zinc</keyword>
<dbReference type="OrthoDB" id="3219336at2759"/>
<dbReference type="InterPro" id="IPR039577">
    <property type="entry name" value="Rad18"/>
</dbReference>
<dbReference type="Pfam" id="PF13445">
    <property type="entry name" value="zf-RING_UBOX"/>
    <property type="match status" value="1"/>
</dbReference>
<feature type="domain" description="RING-type" evidence="7">
    <location>
        <begin position="104"/>
        <end position="195"/>
    </location>
</feature>
<dbReference type="GO" id="GO:0003697">
    <property type="term" value="F:single-stranded DNA binding"/>
    <property type="evidence" value="ECO:0007669"/>
    <property type="project" value="InterPro"/>
</dbReference>
<evidence type="ECO:0000259" key="7">
    <source>
        <dbReference type="PROSITE" id="PS50089"/>
    </source>
</evidence>
<dbReference type="GO" id="GO:0008270">
    <property type="term" value="F:zinc ion binding"/>
    <property type="evidence" value="ECO:0007669"/>
    <property type="project" value="UniProtKB-KW"/>
</dbReference>
<name>A0A284RYT4_ARMOS</name>
<dbReference type="AlphaFoldDB" id="A0A284RYT4"/>
<dbReference type="InterPro" id="IPR001841">
    <property type="entry name" value="Znf_RING"/>
</dbReference>
<evidence type="ECO:0000256" key="2">
    <source>
        <dbReference type="ARBA" id="ARBA00022771"/>
    </source>
</evidence>
<feature type="region of interest" description="Disordered" evidence="6">
    <location>
        <begin position="1"/>
        <end position="39"/>
    </location>
</feature>
<dbReference type="EMBL" id="FUEG01000021">
    <property type="protein sequence ID" value="SJL13929.1"/>
    <property type="molecule type" value="Genomic_DNA"/>
</dbReference>
<dbReference type="SMART" id="SM00184">
    <property type="entry name" value="RING"/>
    <property type="match status" value="1"/>
</dbReference>
<organism evidence="8 9">
    <name type="scientific">Armillaria ostoyae</name>
    <name type="common">Armillaria root rot fungus</name>
    <dbReference type="NCBI Taxonomy" id="47428"/>
    <lineage>
        <taxon>Eukaryota</taxon>
        <taxon>Fungi</taxon>
        <taxon>Dikarya</taxon>
        <taxon>Basidiomycota</taxon>
        <taxon>Agaricomycotina</taxon>
        <taxon>Agaricomycetes</taxon>
        <taxon>Agaricomycetidae</taxon>
        <taxon>Agaricales</taxon>
        <taxon>Marasmiineae</taxon>
        <taxon>Physalacriaceae</taxon>
        <taxon>Armillaria</taxon>
    </lineage>
</organism>
<protein>
    <recommendedName>
        <fullName evidence="7">RING-type domain-containing protein</fullName>
    </recommendedName>
</protein>
<dbReference type="Gene3D" id="3.30.40.10">
    <property type="entry name" value="Zinc/RING finger domain, C3HC4 (zinc finger)"/>
    <property type="match status" value="1"/>
</dbReference>
<dbReference type="Proteomes" id="UP000219338">
    <property type="component" value="Unassembled WGS sequence"/>
</dbReference>
<keyword evidence="1" id="KW-0479">Metal-binding</keyword>
<keyword evidence="9" id="KW-1185">Reference proteome</keyword>
<dbReference type="GO" id="GO:0006301">
    <property type="term" value="P:DNA damage tolerance"/>
    <property type="evidence" value="ECO:0007669"/>
    <property type="project" value="InterPro"/>
</dbReference>
<dbReference type="OMA" id="EDHISCE"/>
<dbReference type="InterPro" id="IPR017907">
    <property type="entry name" value="Znf_RING_CS"/>
</dbReference>
<reference evidence="9" key="1">
    <citation type="journal article" date="2017" name="Nat. Ecol. Evol.">
        <title>Genome expansion and lineage-specific genetic innovations in the forest pathogenic fungi Armillaria.</title>
        <authorList>
            <person name="Sipos G."/>
            <person name="Prasanna A.N."/>
            <person name="Walter M.C."/>
            <person name="O'Connor E."/>
            <person name="Balint B."/>
            <person name="Krizsan K."/>
            <person name="Kiss B."/>
            <person name="Hess J."/>
            <person name="Varga T."/>
            <person name="Slot J."/>
            <person name="Riley R."/>
            <person name="Boka B."/>
            <person name="Rigling D."/>
            <person name="Barry K."/>
            <person name="Lee J."/>
            <person name="Mihaltcheva S."/>
            <person name="LaButti K."/>
            <person name="Lipzen A."/>
            <person name="Waldron R."/>
            <person name="Moloney N.M."/>
            <person name="Sperisen C."/>
            <person name="Kredics L."/>
            <person name="Vagvoelgyi C."/>
            <person name="Patrignani A."/>
            <person name="Fitzpatrick D."/>
            <person name="Nagy I."/>
            <person name="Doyle S."/>
            <person name="Anderson J.B."/>
            <person name="Grigoriev I.V."/>
            <person name="Gueldener U."/>
            <person name="Muensterkoetter M."/>
            <person name="Nagy L.G."/>
        </authorList>
    </citation>
    <scope>NUCLEOTIDE SEQUENCE [LARGE SCALE GENOMIC DNA]</scope>
    <source>
        <strain evidence="9">C18/9</strain>
    </source>
</reference>
<dbReference type="InterPro" id="IPR013083">
    <property type="entry name" value="Znf_RING/FYVE/PHD"/>
</dbReference>
<keyword evidence="2 4" id="KW-0863">Zinc-finger</keyword>
<evidence type="ECO:0000256" key="4">
    <source>
        <dbReference type="PROSITE-ProRule" id="PRU00175"/>
    </source>
</evidence>
<evidence type="ECO:0000256" key="3">
    <source>
        <dbReference type="ARBA" id="ARBA00022833"/>
    </source>
</evidence>
<evidence type="ECO:0000256" key="1">
    <source>
        <dbReference type="ARBA" id="ARBA00022723"/>
    </source>
</evidence>
<keyword evidence="5" id="KW-0175">Coiled coil</keyword>
<dbReference type="STRING" id="47428.A0A284RYT4"/>
<evidence type="ECO:0000313" key="9">
    <source>
        <dbReference type="Proteomes" id="UP000219338"/>
    </source>
</evidence>
<dbReference type="GO" id="GO:0061630">
    <property type="term" value="F:ubiquitin protein ligase activity"/>
    <property type="evidence" value="ECO:0007669"/>
    <property type="project" value="InterPro"/>
</dbReference>